<gene>
    <name evidence="3" type="ORF">TBC1_111610</name>
</gene>
<reference evidence="3" key="1">
    <citation type="journal article" date="2015" name="Genome Announc.">
        <title>Draft Genome Sequence of Bacteroidales Strain TBC1, a Novel Isolate from a Methanogenic Wastewater Treatment System.</title>
        <authorList>
            <person name="Tourlousse D.M."/>
            <person name="Matsuura N."/>
            <person name="Sun L."/>
            <person name="Toyonaga M."/>
            <person name="Kuroda K."/>
            <person name="Ohashi A."/>
            <person name="Cruz R."/>
            <person name="Yamaguchi T."/>
            <person name="Sekiguchi Y."/>
        </authorList>
    </citation>
    <scope>NUCLEOTIDE SEQUENCE [LARGE SCALE GENOMIC DNA]</scope>
    <source>
        <strain evidence="3">TBC1</strain>
    </source>
</reference>
<feature type="compositionally biased region" description="Low complexity" evidence="2">
    <location>
        <begin position="752"/>
        <end position="762"/>
    </location>
</feature>
<keyword evidence="1" id="KW-0175">Coiled coil</keyword>
<sequence>MKLKIRISLTTNTVNLRQVAFWALLLSVLISSCSTKKNTFTRRAYHNLTAHYNAYWNGNESLKEGAADLRKNAKDNYASVLQIYNYGTESNAQTINPNMDRAIEKASKVIQRHSMFFDKKEHVKWVIRSYMLIGKANFYKQDYNAARRAFEYVNRQYNYDPVSFEARLWLGKTYKQQKQYDKAVTILDELNKESAQTLLPWVVRKELPLVYADMYIAQGKLNLAREQIEKAIPLNSNAKLKTRLNYILAQIYQTEGKDSRAGEYFTKVLKSPASFEMAFNARINLARVYNANTGDKKLIIRELEKMLRDMKNKDFQDQIYYALADIALKDKNDTLGISHLRKSVASSFSNDYQKSISSLRLADIYFAGKDYRNARAYYDTTLMSLPKDFPDAEKIETKTEILTRLVENLQIVHIQDSLQHMAALPEAERLAIIDKAIAEYTRKEEERKKREEEERLQEMAGASLQTRQIVDPTRGTSALGGGGWYFYNPTAISMGFSEFTRKWGRRRLEDNWRLSNKREVMSDQFAEDGSELMPADSLAGGKDGGKGGADFKSRDTYLKGLPFTPESIEASNQQIATALFNAGIIYLEELFDKNRAAEVLSQLNTRFPENESALQANYHLYRINRDLGNEAEMNRYKDAIISNYPDSDYAKILIDPNYNLELEAAMNRVRSLYEETYLAFNRGQYRTAIIYSNDALANYQDETLTPKFAFIRAVSLGKTENQDTMRVELNKLVTEYPGSDIVDFARRLLGESSPGASSSGIPAKEEEEKTEKPLDLSMYKFNPGATHFYALIVDGASVNVYGTKVRISDFNTKNYSVEGLQVNSVLLDNSRQMITISSFNELDKAMKYFNGIKEDTYVFSGIKEGTFEQFLISAENYPVFFKEKNTAAYKQFFEKNYLKK</sequence>
<keyword evidence="4" id="KW-1185">Reference proteome</keyword>
<dbReference type="SUPFAM" id="SSF48452">
    <property type="entry name" value="TPR-like"/>
    <property type="match status" value="2"/>
</dbReference>
<dbReference type="Pfam" id="PF14559">
    <property type="entry name" value="TPR_19"/>
    <property type="match status" value="1"/>
</dbReference>
<feature type="region of interest" description="Disordered" evidence="2">
    <location>
        <begin position="525"/>
        <end position="547"/>
    </location>
</feature>
<feature type="compositionally biased region" description="Basic and acidic residues" evidence="2">
    <location>
        <begin position="763"/>
        <end position="772"/>
    </location>
</feature>
<dbReference type="EMBL" id="DF968182">
    <property type="protein sequence ID" value="GAP43457.1"/>
    <property type="molecule type" value="Genomic_DNA"/>
</dbReference>
<dbReference type="PROSITE" id="PS51257">
    <property type="entry name" value="PROKAR_LIPOPROTEIN"/>
    <property type="match status" value="1"/>
</dbReference>
<feature type="region of interest" description="Disordered" evidence="2">
    <location>
        <begin position="752"/>
        <end position="772"/>
    </location>
</feature>
<dbReference type="Gene3D" id="1.25.40.10">
    <property type="entry name" value="Tetratricopeptide repeat domain"/>
    <property type="match status" value="4"/>
</dbReference>
<dbReference type="Pfam" id="PF13174">
    <property type="entry name" value="TPR_6"/>
    <property type="match status" value="1"/>
</dbReference>
<dbReference type="InterPro" id="IPR011990">
    <property type="entry name" value="TPR-like_helical_dom_sf"/>
</dbReference>
<evidence type="ECO:0000256" key="2">
    <source>
        <dbReference type="SAM" id="MobiDB-lite"/>
    </source>
</evidence>
<dbReference type="Proteomes" id="UP000053091">
    <property type="component" value="Unassembled WGS sequence"/>
</dbReference>
<name>A0A0S7C0G6_9BACT</name>
<protein>
    <submittedName>
        <fullName evidence="3">Protein containing tetratricopeptide repeat</fullName>
    </submittedName>
</protein>
<dbReference type="AlphaFoldDB" id="A0A0S7C0G6"/>
<dbReference type="Pfam" id="PF13181">
    <property type="entry name" value="TPR_8"/>
    <property type="match status" value="1"/>
</dbReference>
<proteinExistence type="predicted"/>
<organism evidence="3">
    <name type="scientific">Lentimicrobium saccharophilum</name>
    <dbReference type="NCBI Taxonomy" id="1678841"/>
    <lineage>
        <taxon>Bacteria</taxon>
        <taxon>Pseudomonadati</taxon>
        <taxon>Bacteroidota</taxon>
        <taxon>Bacteroidia</taxon>
        <taxon>Bacteroidales</taxon>
        <taxon>Lentimicrobiaceae</taxon>
        <taxon>Lentimicrobium</taxon>
    </lineage>
</organism>
<dbReference type="InterPro" id="IPR019734">
    <property type="entry name" value="TPR_rpt"/>
</dbReference>
<evidence type="ECO:0000313" key="3">
    <source>
        <dbReference type="EMBL" id="GAP43457.1"/>
    </source>
</evidence>
<feature type="coiled-coil region" evidence="1">
    <location>
        <begin position="433"/>
        <end position="462"/>
    </location>
</feature>
<evidence type="ECO:0000256" key="1">
    <source>
        <dbReference type="SAM" id="Coils"/>
    </source>
</evidence>
<dbReference type="STRING" id="1678841.TBC1_111610"/>
<accession>A0A0S7C0G6</accession>
<evidence type="ECO:0000313" key="4">
    <source>
        <dbReference type="Proteomes" id="UP000053091"/>
    </source>
</evidence>